<dbReference type="SUPFAM" id="SSF50249">
    <property type="entry name" value="Nucleic acid-binding proteins"/>
    <property type="match status" value="1"/>
</dbReference>
<keyword evidence="6" id="KW-0378">Hydrolase</keyword>
<dbReference type="SMART" id="SM00474">
    <property type="entry name" value="35EXOc"/>
    <property type="match status" value="1"/>
</dbReference>
<keyword evidence="6" id="KW-0540">Nuclease</keyword>
<accession>A0ABP0HF02</accession>
<evidence type="ECO:0000313" key="7">
    <source>
        <dbReference type="Proteomes" id="UP001642464"/>
    </source>
</evidence>
<feature type="domain" description="TRNA-binding" evidence="5">
    <location>
        <begin position="660"/>
        <end position="763"/>
    </location>
</feature>
<dbReference type="Pfam" id="PF01588">
    <property type="entry name" value="tRNA_bind"/>
    <property type="match status" value="1"/>
</dbReference>
<gene>
    <name evidence="6" type="ORF">SCF082_LOCUS972</name>
</gene>
<dbReference type="InterPro" id="IPR002547">
    <property type="entry name" value="tRNA-bd_dom"/>
</dbReference>
<dbReference type="EMBL" id="CAXAMM010000447">
    <property type="protein sequence ID" value="CAK8987440.1"/>
    <property type="molecule type" value="Genomic_DNA"/>
</dbReference>
<evidence type="ECO:0000256" key="4">
    <source>
        <dbReference type="SAM" id="MobiDB-lite"/>
    </source>
</evidence>
<comment type="caution">
    <text evidence="6">The sequence shown here is derived from an EMBL/GenBank/DDBJ whole genome shotgun (WGS) entry which is preliminary data.</text>
</comment>
<keyword evidence="1 3" id="KW-0820">tRNA-binding</keyword>
<dbReference type="InterPro" id="IPR002562">
    <property type="entry name" value="3'-5'_exonuclease_dom"/>
</dbReference>
<reference evidence="6 7" key="1">
    <citation type="submission" date="2024-02" db="EMBL/GenBank/DDBJ databases">
        <authorList>
            <person name="Chen Y."/>
            <person name="Shah S."/>
            <person name="Dougan E. K."/>
            <person name="Thang M."/>
            <person name="Chan C."/>
        </authorList>
    </citation>
    <scope>NUCLEOTIDE SEQUENCE [LARGE SCALE GENOMIC DNA]</scope>
</reference>
<protein>
    <submittedName>
        <fullName evidence="6">Exonuclease mut-7 homolog (Exonuclease 3'-5' domain-containing protein 3 homolog)</fullName>
    </submittedName>
</protein>
<dbReference type="Gene3D" id="2.40.50.140">
    <property type="entry name" value="Nucleic acid-binding proteins"/>
    <property type="match status" value="1"/>
</dbReference>
<dbReference type="GO" id="GO:0004527">
    <property type="term" value="F:exonuclease activity"/>
    <property type="evidence" value="ECO:0007669"/>
    <property type="project" value="UniProtKB-KW"/>
</dbReference>
<evidence type="ECO:0000256" key="3">
    <source>
        <dbReference type="PROSITE-ProRule" id="PRU00209"/>
    </source>
</evidence>
<dbReference type="InterPro" id="IPR036397">
    <property type="entry name" value="RNaseH_sf"/>
</dbReference>
<evidence type="ECO:0000256" key="2">
    <source>
        <dbReference type="ARBA" id="ARBA00022884"/>
    </source>
</evidence>
<dbReference type="PROSITE" id="PS50886">
    <property type="entry name" value="TRBD"/>
    <property type="match status" value="1"/>
</dbReference>
<proteinExistence type="predicted"/>
<evidence type="ECO:0000256" key="1">
    <source>
        <dbReference type="ARBA" id="ARBA00022555"/>
    </source>
</evidence>
<dbReference type="InterPro" id="IPR052408">
    <property type="entry name" value="Exonuclease_MUT-7-like"/>
</dbReference>
<evidence type="ECO:0000259" key="5">
    <source>
        <dbReference type="PROSITE" id="PS50886"/>
    </source>
</evidence>
<dbReference type="PANTHER" id="PTHR47765:SF2">
    <property type="entry name" value="EXONUCLEASE MUT-7 HOMOLOG"/>
    <property type="match status" value="1"/>
</dbReference>
<dbReference type="InterPro" id="IPR012340">
    <property type="entry name" value="NA-bd_OB-fold"/>
</dbReference>
<keyword evidence="6" id="KW-0269">Exonuclease</keyword>
<dbReference type="InterPro" id="IPR012337">
    <property type="entry name" value="RNaseH-like_sf"/>
</dbReference>
<name>A0ABP0HF02_9DINO</name>
<dbReference type="SUPFAM" id="SSF53098">
    <property type="entry name" value="Ribonuclease H-like"/>
    <property type="match status" value="1"/>
</dbReference>
<keyword evidence="2 3" id="KW-0694">RNA-binding</keyword>
<sequence>MASSEWEVTLRSLVLGKLLRCPHFPPTEETTERPRQRLRSQHSQRSSDAATHRWRELSSTLVLASLLSSCLSPQGEQELCVHWTLRAAGQTFKEGVSCLRRLMALRASAMSERWDLGRFKRITYDVLCQNTSARADRRRELHGGACLLHAGTPAQASRRAPVAGLAFADCIGPDPGHFQRRPLYPNQKCLVVLARCGGLSCGDIPGGEVAVLAHLRRLFQRTRRYHDIQGVELALLDHFQLDLSQIECEAKELARVLLGEIGKVDQLLVALLRRKNCRWWQLTPEQLKTMEEVLKRQKRAELFAEFDAWAHPEKFSEEEVLSHIHRCTVKGTSFAQILSSLEHWQLAARLDPSSALRCAVAWLRTRHAFAQAVVLFKHLELWRSEVHLDAFELEALLALQRLVRTDRRQLAAALAALHAAAGTPLGQPPRAWAWAAKAMSSGSKGPIHWPAWARTMEKGAGKVLGLGVPWRLIRSAREMEESLEVLSASSILGMDAEWAPDSSSGLAILQLATWEEVHIWDLQEGPPEAFGPLLQKLLGSNRARKLGFGFAISDWPRLSSLLGSDPSLLRLVDLERLEPTSSGLKGLVAKALGHKLDKTEQSSDWTARPLSEKQLQYAALDAHCLLQIMKALAPKEEDLKSLEVDLDQKRLQCVEETDAQLPGMELRVGQVEEVCGVPGSRSLSSCRVSLGHRSKQVVQGGHVLCLHQRVLVICNLRPRQLHGVTSEAGLLVAAASPGRAARRTARRAAARPPEAAQLGEAVDGERKYPLLDISSPENPWTRAARRLSTGHGLVLLDGRPLLCATRSALPEVGESELLSKAAAEFQGEMSQLNGSELRAEVAAVWDAVAELAEIVGDAAPAGAVRYAESSSLGALQQTATLAMEKAESCHRSMSSFGQQLRTVEESVQEMDSRLYGCERMLSEGSRAKEEVFATFDFSSFQAQLPERAAAPAGPAARVARAFDVAPHVGGRRSEGSSSHATISDVCESRPLRAALEPALRAAAQFKRYPLEHPVRRSWEEACHEATSQDQEATPWPTVQMPDEVFLHSLASCVARAELRGVEEQAQQLSPPDPMDTLHVVCERAKAALASGV</sequence>
<evidence type="ECO:0000313" key="6">
    <source>
        <dbReference type="EMBL" id="CAK8987440.1"/>
    </source>
</evidence>
<dbReference type="Pfam" id="PF01612">
    <property type="entry name" value="DNA_pol_A_exo1"/>
    <property type="match status" value="1"/>
</dbReference>
<feature type="region of interest" description="Disordered" evidence="4">
    <location>
        <begin position="25"/>
        <end position="51"/>
    </location>
</feature>
<keyword evidence="7" id="KW-1185">Reference proteome</keyword>
<dbReference type="Gene3D" id="3.30.420.10">
    <property type="entry name" value="Ribonuclease H-like superfamily/Ribonuclease H"/>
    <property type="match status" value="1"/>
</dbReference>
<dbReference type="Proteomes" id="UP001642464">
    <property type="component" value="Unassembled WGS sequence"/>
</dbReference>
<organism evidence="6 7">
    <name type="scientific">Durusdinium trenchii</name>
    <dbReference type="NCBI Taxonomy" id="1381693"/>
    <lineage>
        <taxon>Eukaryota</taxon>
        <taxon>Sar</taxon>
        <taxon>Alveolata</taxon>
        <taxon>Dinophyceae</taxon>
        <taxon>Suessiales</taxon>
        <taxon>Symbiodiniaceae</taxon>
        <taxon>Durusdinium</taxon>
    </lineage>
</organism>
<dbReference type="PANTHER" id="PTHR47765">
    <property type="entry name" value="3'-5' EXONUCLEASE DOMAIN-CONTAINING PROTEIN"/>
    <property type="match status" value="1"/>
</dbReference>